<keyword evidence="2" id="KW-0157">Chromophore</keyword>
<dbReference type="InterPro" id="IPR038719">
    <property type="entry name" value="Phycobilisome_asu/bsu_sf"/>
</dbReference>
<dbReference type="InterPro" id="IPR009050">
    <property type="entry name" value="Globin-like_sf"/>
</dbReference>
<evidence type="ECO:0000256" key="3">
    <source>
        <dbReference type="ARBA" id="ARBA00023307"/>
    </source>
</evidence>
<dbReference type="RefSeq" id="WP_169506886.1">
    <property type="nucleotide sequence ID" value="NZ_JABBPN010000030.1"/>
</dbReference>
<sequence>MNMAGKYDKLIHQVIARIYEADPSLLEQYGERGRMKCREDNIHHLRHLETALELEDTTVFTDYALWLEGILRKHAMKTNTLTDNFRYIEQYLHLVDTLDKSAELAYRKYLTDAILALEQKTKH</sequence>
<evidence type="ECO:0000256" key="2">
    <source>
        <dbReference type="ARBA" id="ARBA00022991"/>
    </source>
</evidence>
<evidence type="ECO:0000313" key="4">
    <source>
        <dbReference type="EMBL" id="NMO98113.1"/>
    </source>
</evidence>
<protein>
    <submittedName>
        <fullName evidence="4">Uncharacterized protein</fullName>
    </submittedName>
</protein>
<reference evidence="4 5" key="1">
    <citation type="submission" date="2020-04" db="EMBL/GenBank/DDBJ databases">
        <title>Paenibacillus algicola sp. nov., a novel marine bacterium producing alginate lyase.</title>
        <authorList>
            <person name="Huang H."/>
        </authorList>
    </citation>
    <scope>NUCLEOTIDE SEQUENCE [LARGE SCALE GENOMIC DNA]</scope>
    <source>
        <strain evidence="4 5">L7-75</strain>
    </source>
</reference>
<name>A0A848MDF1_PAELE</name>
<dbReference type="EMBL" id="JABBPN010000030">
    <property type="protein sequence ID" value="NMO98113.1"/>
    <property type="molecule type" value="Genomic_DNA"/>
</dbReference>
<evidence type="ECO:0000313" key="5">
    <source>
        <dbReference type="Proteomes" id="UP000565468"/>
    </source>
</evidence>
<evidence type="ECO:0000256" key="1">
    <source>
        <dbReference type="ARBA" id="ARBA00008182"/>
    </source>
</evidence>
<accession>A0A848MDF1</accession>
<dbReference type="Gene3D" id="1.10.490.20">
    <property type="entry name" value="Phycocyanins"/>
    <property type="match status" value="1"/>
</dbReference>
<gene>
    <name evidence="4" type="ORF">HII30_20380</name>
</gene>
<dbReference type="SUPFAM" id="SSF46458">
    <property type="entry name" value="Globin-like"/>
    <property type="match status" value="1"/>
</dbReference>
<keyword evidence="5" id="KW-1185">Reference proteome</keyword>
<organism evidence="4 5">
    <name type="scientific">Paenibacillus lemnae</name>
    <dbReference type="NCBI Taxonomy" id="1330551"/>
    <lineage>
        <taxon>Bacteria</taxon>
        <taxon>Bacillati</taxon>
        <taxon>Bacillota</taxon>
        <taxon>Bacilli</taxon>
        <taxon>Bacillales</taxon>
        <taxon>Paenibacillaceae</taxon>
        <taxon>Paenibacillus</taxon>
    </lineage>
</organism>
<dbReference type="Proteomes" id="UP000565468">
    <property type="component" value="Unassembled WGS sequence"/>
</dbReference>
<comment type="similarity">
    <text evidence="1">Belongs to the phycobiliprotein family.</text>
</comment>
<proteinExistence type="inferred from homology"/>
<comment type="caution">
    <text evidence="4">The sequence shown here is derived from an EMBL/GenBank/DDBJ whole genome shotgun (WGS) entry which is preliminary data.</text>
</comment>
<dbReference type="AlphaFoldDB" id="A0A848MDF1"/>
<keyword evidence="3" id="KW-0089">Bile pigment</keyword>